<reference evidence="1 2" key="1">
    <citation type="submission" date="2015-01" db="EMBL/GenBank/DDBJ databases">
        <title>Evolution of Trichinella species and genotypes.</title>
        <authorList>
            <person name="Korhonen P.K."/>
            <person name="Edoardo P."/>
            <person name="Giuseppe L.R."/>
            <person name="Gasser R.B."/>
        </authorList>
    </citation>
    <scope>NUCLEOTIDE SEQUENCE [LARGE SCALE GENOMIC DNA]</scope>
    <source>
        <strain evidence="1">ISS1980</strain>
    </source>
</reference>
<gene>
    <name evidence="1" type="ORF">T10_13069</name>
</gene>
<dbReference type="EMBL" id="JYDO01001457">
    <property type="protein sequence ID" value="KRZ64121.1"/>
    <property type="molecule type" value="Genomic_DNA"/>
</dbReference>
<evidence type="ECO:0000313" key="2">
    <source>
        <dbReference type="Proteomes" id="UP000054843"/>
    </source>
</evidence>
<proteinExistence type="predicted"/>
<evidence type="ECO:0000313" key="1">
    <source>
        <dbReference type="EMBL" id="KRZ64121.1"/>
    </source>
</evidence>
<sequence length="50" mass="6202">MCRKLLKPCRTLILRHHCKLHKKVHQPRKHVTFMQCFFCLLKHVEFIQDM</sequence>
<accession>A0A0V1LX97</accession>
<name>A0A0V1LX97_9BILA</name>
<organism evidence="1 2">
    <name type="scientific">Trichinella papuae</name>
    <dbReference type="NCBI Taxonomy" id="268474"/>
    <lineage>
        <taxon>Eukaryota</taxon>
        <taxon>Metazoa</taxon>
        <taxon>Ecdysozoa</taxon>
        <taxon>Nematoda</taxon>
        <taxon>Enoplea</taxon>
        <taxon>Dorylaimia</taxon>
        <taxon>Trichinellida</taxon>
        <taxon>Trichinellidae</taxon>
        <taxon>Trichinella</taxon>
    </lineage>
</organism>
<dbReference type="AlphaFoldDB" id="A0A0V1LX97"/>
<protein>
    <submittedName>
        <fullName evidence="1">Uncharacterized protein</fullName>
    </submittedName>
</protein>
<dbReference type="Proteomes" id="UP000054843">
    <property type="component" value="Unassembled WGS sequence"/>
</dbReference>
<comment type="caution">
    <text evidence="1">The sequence shown here is derived from an EMBL/GenBank/DDBJ whole genome shotgun (WGS) entry which is preliminary data.</text>
</comment>
<keyword evidence="2" id="KW-1185">Reference proteome</keyword>